<name>A0A7G2DDH0_9EURY</name>
<dbReference type="InterPro" id="IPR002934">
    <property type="entry name" value="Polymerase_NTP_transf_dom"/>
</dbReference>
<proteinExistence type="predicted"/>
<dbReference type="InterPro" id="IPR043519">
    <property type="entry name" value="NT_sf"/>
</dbReference>
<dbReference type="Proteomes" id="UP000516304">
    <property type="component" value="Chromosome TIRI35C"/>
</dbReference>
<dbReference type="AlphaFoldDB" id="A0A7G2DDH0"/>
<keyword evidence="3" id="KW-1185">Reference proteome</keyword>
<dbReference type="Pfam" id="PF01909">
    <property type="entry name" value="NTP_transf_2"/>
    <property type="match status" value="1"/>
</dbReference>
<feature type="domain" description="Polymerase nucleotidyl transferase" evidence="1">
    <location>
        <begin position="44"/>
        <end position="122"/>
    </location>
</feature>
<evidence type="ECO:0000313" key="2">
    <source>
        <dbReference type="EMBL" id="CAD5245052.1"/>
    </source>
</evidence>
<accession>A0A7G2DDH0</accession>
<dbReference type="GeneID" id="58919647"/>
<dbReference type="PANTHER" id="PTHR33933">
    <property type="entry name" value="NUCLEOTIDYLTRANSFERASE"/>
    <property type="match status" value="1"/>
</dbReference>
<sequence>MMKLSEYERWMRQAERTLKSALRDLDGGDYIRGLVDGGELEPFVKRLVDYFDGDVTIILFGSRARGDFNRTSDYDLVVISKKLGGNPLQRTRPLYELNEEFLDVDIIAYTLWEFLKALENLSPSALDAMKDGIVLHDNGFYGMAKKKFEEMKKKGLRRERYWVMRA</sequence>
<protein>
    <submittedName>
        <fullName evidence="2">Nucleotidyltransferase (Modular protein)</fullName>
    </submittedName>
</protein>
<evidence type="ECO:0000259" key="1">
    <source>
        <dbReference type="Pfam" id="PF01909"/>
    </source>
</evidence>
<dbReference type="PANTHER" id="PTHR33933:SF1">
    <property type="entry name" value="PROTEIN ADENYLYLTRANSFERASE MNTA-RELATED"/>
    <property type="match status" value="1"/>
</dbReference>
<dbReference type="Gene3D" id="3.30.460.10">
    <property type="entry name" value="Beta Polymerase, domain 2"/>
    <property type="match status" value="1"/>
</dbReference>
<dbReference type="InterPro" id="IPR052548">
    <property type="entry name" value="Type_VII_TA_antitoxin"/>
</dbReference>
<reference evidence="2 3" key="1">
    <citation type="submission" date="2020-09" db="EMBL/GenBank/DDBJ databases">
        <authorList>
            <person name="Courtine D."/>
        </authorList>
    </citation>
    <scope>NUCLEOTIDE SEQUENCE [LARGE SCALE GENOMIC DNA]</scope>
    <source>
        <strain evidence="2 3">IRI35c</strain>
    </source>
</reference>
<dbReference type="CDD" id="cd05403">
    <property type="entry name" value="NT_KNTase_like"/>
    <property type="match status" value="1"/>
</dbReference>
<dbReference type="EMBL" id="LR881183">
    <property type="protein sequence ID" value="CAD5245052.1"/>
    <property type="molecule type" value="Genomic_DNA"/>
</dbReference>
<organism evidence="2 3">
    <name type="scientific">Thermococcus camini</name>
    <dbReference type="NCBI Taxonomy" id="2016373"/>
    <lineage>
        <taxon>Archaea</taxon>
        <taxon>Methanobacteriati</taxon>
        <taxon>Methanobacteriota</taxon>
        <taxon>Thermococci</taxon>
        <taxon>Thermococcales</taxon>
        <taxon>Thermococcaceae</taxon>
        <taxon>Thermococcus</taxon>
    </lineage>
</organism>
<dbReference type="RefSeq" id="WP_246454748.1">
    <property type="nucleotide sequence ID" value="NZ_LR881183.1"/>
</dbReference>
<gene>
    <name evidence="2" type="ORF">TIRI35C_1898</name>
</gene>
<dbReference type="KEGG" id="tcq:TIRI35C_1898"/>
<dbReference type="SUPFAM" id="SSF81301">
    <property type="entry name" value="Nucleotidyltransferase"/>
    <property type="match status" value="1"/>
</dbReference>
<evidence type="ECO:0000313" key="3">
    <source>
        <dbReference type="Proteomes" id="UP000516304"/>
    </source>
</evidence>
<keyword evidence="2" id="KW-0808">Transferase</keyword>
<dbReference type="GO" id="GO:0016779">
    <property type="term" value="F:nucleotidyltransferase activity"/>
    <property type="evidence" value="ECO:0007669"/>
    <property type="project" value="InterPro"/>
</dbReference>